<evidence type="ECO:0000259" key="12">
    <source>
        <dbReference type="PROSITE" id="PS50989"/>
    </source>
</evidence>
<evidence type="ECO:0000256" key="7">
    <source>
        <dbReference type="ARBA" id="ARBA00022840"/>
    </source>
</evidence>
<reference evidence="13" key="2">
    <citation type="journal article" date="2022" name="Hortic Res">
        <title>The genome of Dioscorea zingiberensis sheds light on the biosynthesis, origin and evolution of the medicinally important diosgenin saponins.</title>
        <authorList>
            <person name="Li Y."/>
            <person name="Tan C."/>
            <person name="Li Z."/>
            <person name="Guo J."/>
            <person name="Li S."/>
            <person name="Chen X."/>
            <person name="Wang C."/>
            <person name="Dai X."/>
            <person name="Yang H."/>
            <person name="Song W."/>
            <person name="Hou L."/>
            <person name="Xu J."/>
            <person name="Tong Z."/>
            <person name="Xu A."/>
            <person name="Yuan X."/>
            <person name="Wang W."/>
            <person name="Yang Q."/>
            <person name="Chen L."/>
            <person name="Sun Z."/>
            <person name="Wang K."/>
            <person name="Pan B."/>
            <person name="Chen J."/>
            <person name="Bao Y."/>
            <person name="Liu F."/>
            <person name="Qi X."/>
            <person name="Gang D.R."/>
            <person name="Wen J."/>
            <person name="Li J."/>
        </authorList>
    </citation>
    <scope>NUCLEOTIDE SEQUENCE</scope>
    <source>
        <strain evidence="13">Dzin_1.0</strain>
    </source>
</reference>
<evidence type="ECO:0000256" key="9">
    <source>
        <dbReference type="ARBA" id="ARBA00023160"/>
    </source>
</evidence>
<dbReference type="HAMAP" id="MF_00823">
    <property type="entry name" value="AcetylCoA_CT_alpha"/>
    <property type="match status" value="1"/>
</dbReference>
<dbReference type="NCBIfam" id="NF004344">
    <property type="entry name" value="PRK05724.1"/>
    <property type="match status" value="1"/>
</dbReference>
<dbReference type="OrthoDB" id="196847at2759"/>
<dbReference type="Gene3D" id="3.90.226.10">
    <property type="entry name" value="2-enoyl-CoA Hydratase, Chain A, domain 1"/>
    <property type="match status" value="1"/>
</dbReference>
<evidence type="ECO:0000256" key="1">
    <source>
        <dbReference type="ARBA" id="ARBA00004956"/>
    </source>
</evidence>
<dbReference type="GO" id="GO:0009317">
    <property type="term" value="C:acetyl-CoA carboxylase complex"/>
    <property type="evidence" value="ECO:0007669"/>
    <property type="project" value="InterPro"/>
</dbReference>
<feature type="domain" description="CoA carboxyltransferase C-terminal" evidence="12">
    <location>
        <begin position="129"/>
        <end position="383"/>
    </location>
</feature>
<dbReference type="Proteomes" id="UP001085076">
    <property type="component" value="Miscellaneous, Linkage group lg01"/>
</dbReference>
<feature type="compositionally biased region" description="Polar residues" evidence="11">
    <location>
        <begin position="747"/>
        <end position="771"/>
    </location>
</feature>
<accession>A0A9D5D3S4</accession>
<dbReference type="SUPFAM" id="SSF52096">
    <property type="entry name" value="ClpP/crotonase"/>
    <property type="match status" value="1"/>
</dbReference>
<proteinExistence type="inferred from homology"/>
<name>A0A9D5D3S4_9LILI</name>
<evidence type="ECO:0000256" key="11">
    <source>
        <dbReference type="SAM" id="MobiDB-lite"/>
    </source>
</evidence>
<dbReference type="AlphaFoldDB" id="A0A9D5D3S4"/>
<evidence type="ECO:0000256" key="8">
    <source>
        <dbReference type="ARBA" id="ARBA00023098"/>
    </source>
</evidence>
<dbReference type="PROSITE" id="PS50989">
    <property type="entry name" value="COA_CT_CTER"/>
    <property type="match status" value="1"/>
</dbReference>
<keyword evidence="5" id="KW-0547">Nucleotide-binding</keyword>
<dbReference type="NCBIfam" id="NF041504">
    <property type="entry name" value="AccA_sub"/>
    <property type="match status" value="1"/>
</dbReference>
<dbReference type="PANTHER" id="PTHR42853:SF3">
    <property type="entry name" value="ACETYL-COENZYME A CARBOXYLASE CARBOXYL TRANSFERASE SUBUNIT ALPHA, CHLOROPLASTIC"/>
    <property type="match status" value="1"/>
</dbReference>
<keyword evidence="8" id="KW-0443">Lipid metabolism</keyword>
<evidence type="ECO:0000256" key="4">
    <source>
        <dbReference type="ARBA" id="ARBA00022679"/>
    </source>
</evidence>
<gene>
    <name evidence="13" type="ORF">J5N97_002425</name>
</gene>
<dbReference type="Pfam" id="PF03255">
    <property type="entry name" value="ACCA"/>
    <property type="match status" value="1"/>
</dbReference>
<comment type="caution">
    <text evidence="13">The sequence shown here is derived from an EMBL/GenBank/DDBJ whole genome shotgun (WGS) entry which is preliminary data.</text>
</comment>
<dbReference type="InterPro" id="IPR029045">
    <property type="entry name" value="ClpP/crotonase-like_dom_sf"/>
</dbReference>
<evidence type="ECO:0000256" key="3">
    <source>
        <dbReference type="ARBA" id="ARBA00022516"/>
    </source>
</evidence>
<evidence type="ECO:0000256" key="2">
    <source>
        <dbReference type="ARBA" id="ARBA00011883"/>
    </source>
</evidence>
<evidence type="ECO:0000256" key="5">
    <source>
        <dbReference type="ARBA" id="ARBA00022741"/>
    </source>
</evidence>
<sequence>MASASLSGGSSASTDLLRSSRNGIAGAPNRLLARSPMVMVPRGRRDASVKVVAKIRKGKKHDYPWPDEIDPNAKAGPLSYLSHFKPLKEKPKLVTLPFEKPLMDLQKKIIDVRKMADETGLDFSDQIVSLESKYQQALKDLYTHLTPIQRLSIARHPNRPTFLDHVLNITDKWVELHGDRAGYDDPAIVTGIGSIDGRSYMFIGQQKGRNTKENIQRNFGMPTPHGYRKALRMMYYADHHGFPIITFIDTPGAFADLKSEEIGQGEAIAHNLRSMFGLKVPIVTVVIGEGGSGGALAIGCANKLLMLENAVFFVASPEACAAILWKTSKAAPKAAEKLKITATELCKLKIADGVIPEPLGGAHIDPAWTSQQIKIAVMGAMNELLEMDTPTLLNHRMLKFRQLGGFIESENVDPAKKVNMKKKDEPIAELEEQASVPDLDLELEVEKLKQQIEKSKEDASFQPPDLSLNEMIEKLKKEVDREFAEAARSMGLQEKLEMLKKEVVKARSGSQGQLIDPSLTEEIEKLKQEFKQGLSESPNFANLEYKLNMLKELSKAQKISEGSENAISMKEEVNKALKVVMDRPDVKEKMDKLVAEIADAGVSKASDLDDGLKEKILKVKKDIESELAAALNSLQLNVELVAQKRGASIARNLLEQPMYAHLRDEIDELNSEIEERMQEVVNSTDLKSKIELLKLEVARAGKSPDPKTKVKIDEMKQQIKESLMAGISSPPLLEKYEQLKEEIASAKFSSTDGTEHSSSTNGGLNQNTSEEGSVVDVNAGATNKPN</sequence>
<dbReference type="GO" id="GO:0005524">
    <property type="term" value="F:ATP binding"/>
    <property type="evidence" value="ECO:0007669"/>
    <property type="project" value="UniProtKB-KW"/>
</dbReference>
<evidence type="ECO:0000313" key="13">
    <source>
        <dbReference type="EMBL" id="KAJ0984069.1"/>
    </source>
</evidence>
<dbReference type="GO" id="GO:0006633">
    <property type="term" value="P:fatty acid biosynthetic process"/>
    <property type="evidence" value="ECO:0007669"/>
    <property type="project" value="UniProtKB-KW"/>
</dbReference>
<keyword evidence="6" id="KW-0276">Fatty acid metabolism</keyword>
<reference evidence="13" key="1">
    <citation type="submission" date="2021-03" db="EMBL/GenBank/DDBJ databases">
        <authorList>
            <person name="Li Z."/>
            <person name="Yang C."/>
        </authorList>
    </citation>
    <scope>NUCLEOTIDE SEQUENCE</scope>
    <source>
        <strain evidence="13">Dzin_1.0</strain>
        <tissue evidence="13">Leaf</tissue>
    </source>
</reference>
<comment type="catalytic activity">
    <reaction evidence="10">
        <text>N(6)-carboxybiotinyl-L-lysyl-[protein] + acetyl-CoA = N(6)-biotinyl-L-lysyl-[protein] + malonyl-CoA</text>
        <dbReference type="Rhea" id="RHEA:54728"/>
        <dbReference type="Rhea" id="RHEA-COMP:10505"/>
        <dbReference type="Rhea" id="RHEA-COMP:10506"/>
        <dbReference type="ChEBI" id="CHEBI:57288"/>
        <dbReference type="ChEBI" id="CHEBI:57384"/>
        <dbReference type="ChEBI" id="CHEBI:83144"/>
        <dbReference type="ChEBI" id="CHEBI:83145"/>
        <dbReference type="EC" id="2.1.3.15"/>
    </reaction>
</comment>
<keyword evidence="3" id="KW-0444">Lipid biosynthesis</keyword>
<dbReference type="InterPro" id="IPR011763">
    <property type="entry name" value="COA_CT_C"/>
</dbReference>
<feature type="region of interest" description="Disordered" evidence="11">
    <location>
        <begin position="744"/>
        <end position="786"/>
    </location>
</feature>
<keyword evidence="14" id="KW-1185">Reference proteome</keyword>
<dbReference type="PANTHER" id="PTHR42853">
    <property type="entry name" value="ACETYL-COENZYME A CARBOXYLASE CARBOXYL TRANSFERASE SUBUNIT ALPHA"/>
    <property type="match status" value="1"/>
</dbReference>
<dbReference type="NCBIfam" id="TIGR00513">
    <property type="entry name" value="accA"/>
    <property type="match status" value="1"/>
</dbReference>
<dbReference type="GO" id="GO:0003989">
    <property type="term" value="F:acetyl-CoA carboxylase activity"/>
    <property type="evidence" value="ECO:0007669"/>
    <property type="project" value="InterPro"/>
</dbReference>
<evidence type="ECO:0000256" key="10">
    <source>
        <dbReference type="ARBA" id="ARBA00049152"/>
    </source>
</evidence>
<comment type="pathway">
    <text evidence="1">Lipid metabolism; malonyl-CoA biosynthesis; malonyl-CoA from acetyl-CoA: step 1/1.</text>
</comment>
<keyword evidence="9" id="KW-0275">Fatty acid biosynthesis</keyword>
<dbReference type="PRINTS" id="PR01069">
    <property type="entry name" value="ACCCTRFRASEA"/>
</dbReference>
<protein>
    <recommendedName>
        <fullName evidence="2">acetyl-CoA carboxytransferase</fullName>
        <ecNumber evidence="2">2.1.3.15</ecNumber>
    </recommendedName>
</protein>
<evidence type="ECO:0000256" key="6">
    <source>
        <dbReference type="ARBA" id="ARBA00022832"/>
    </source>
</evidence>
<evidence type="ECO:0000313" key="14">
    <source>
        <dbReference type="Proteomes" id="UP001085076"/>
    </source>
</evidence>
<dbReference type="EMBL" id="JAGGNH010000001">
    <property type="protein sequence ID" value="KAJ0984069.1"/>
    <property type="molecule type" value="Genomic_DNA"/>
</dbReference>
<organism evidence="13 14">
    <name type="scientific">Dioscorea zingiberensis</name>
    <dbReference type="NCBI Taxonomy" id="325984"/>
    <lineage>
        <taxon>Eukaryota</taxon>
        <taxon>Viridiplantae</taxon>
        <taxon>Streptophyta</taxon>
        <taxon>Embryophyta</taxon>
        <taxon>Tracheophyta</taxon>
        <taxon>Spermatophyta</taxon>
        <taxon>Magnoliopsida</taxon>
        <taxon>Liliopsida</taxon>
        <taxon>Dioscoreales</taxon>
        <taxon>Dioscoreaceae</taxon>
        <taxon>Dioscorea</taxon>
    </lineage>
</organism>
<dbReference type="EC" id="2.1.3.15" evidence="2"/>
<keyword evidence="7" id="KW-0067">ATP-binding</keyword>
<dbReference type="InterPro" id="IPR001095">
    <property type="entry name" value="Acetyl_CoA_COase_a_su"/>
</dbReference>
<dbReference type="GO" id="GO:0016743">
    <property type="term" value="F:carboxyl- or carbamoyltransferase activity"/>
    <property type="evidence" value="ECO:0007669"/>
    <property type="project" value="InterPro"/>
</dbReference>
<keyword evidence="4" id="KW-0808">Transferase</keyword>